<evidence type="ECO:0000313" key="2">
    <source>
        <dbReference type="Proteomes" id="UP000516260"/>
    </source>
</evidence>
<comment type="caution">
    <text evidence="1">The sequence shown here is derived from an EMBL/GenBank/DDBJ whole genome shotgun (WGS) entry which is preliminary data.</text>
</comment>
<name>A0A4Z2CBM3_9TELE</name>
<protein>
    <submittedName>
        <fullName evidence="1">Uncharacterized protein</fullName>
    </submittedName>
</protein>
<accession>A0A4Z2CBM3</accession>
<dbReference type="AlphaFoldDB" id="A0A4Z2CBM3"/>
<reference evidence="1 2" key="1">
    <citation type="submission" date="2019-04" db="EMBL/GenBank/DDBJ databases">
        <title>The sequence and de novo assembly of Takifugu bimaculatus genome using PacBio and Hi-C technologies.</title>
        <authorList>
            <person name="Xu P."/>
            <person name="Liu B."/>
            <person name="Zhou Z."/>
        </authorList>
    </citation>
    <scope>NUCLEOTIDE SEQUENCE [LARGE SCALE GENOMIC DNA]</scope>
    <source>
        <strain evidence="1">TB-2018</strain>
        <tissue evidence="1">Muscle</tissue>
    </source>
</reference>
<proteinExistence type="predicted"/>
<organism evidence="1 2">
    <name type="scientific">Takifugu bimaculatus</name>
    <dbReference type="NCBI Taxonomy" id="433685"/>
    <lineage>
        <taxon>Eukaryota</taxon>
        <taxon>Metazoa</taxon>
        <taxon>Chordata</taxon>
        <taxon>Craniata</taxon>
        <taxon>Vertebrata</taxon>
        <taxon>Euteleostomi</taxon>
        <taxon>Actinopterygii</taxon>
        <taxon>Neopterygii</taxon>
        <taxon>Teleostei</taxon>
        <taxon>Neoteleostei</taxon>
        <taxon>Acanthomorphata</taxon>
        <taxon>Eupercaria</taxon>
        <taxon>Tetraodontiformes</taxon>
        <taxon>Tetradontoidea</taxon>
        <taxon>Tetraodontidae</taxon>
        <taxon>Takifugu</taxon>
    </lineage>
</organism>
<keyword evidence="2" id="KW-1185">Reference proteome</keyword>
<dbReference type="Proteomes" id="UP000516260">
    <property type="component" value="Chromosome 11"/>
</dbReference>
<dbReference type="EMBL" id="SWLE01000003">
    <property type="protein sequence ID" value="TNN01560.1"/>
    <property type="molecule type" value="Genomic_DNA"/>
</dbReference>
<sequence length="102" mass="11074">MIKSISHCFHSVRAENVGTMLQPKLRATLGPVCLCGAKPPSHGGMCGSFRGRSTTVRGLLFWLLALSPVSSIFVNTPAELQAFKGEAVTVVLHFHFLQHTNQ</sequence>
<evidence type="ECO:0000313" key="1">
    <source>
        <dbReference type="EMBL" id="TNN01560.1"/>
    </source>
</evidence>
<gene>
    <name evidence="1" type="ORF">fugu_010942</name>
</gene>